<gene>
    <name evidence="8 10" type="primary">lnt</name>
    <name evidence="11" type="ORF">FB463_001183</name>
    <name evidence="10" type="ORF">FFA01_03080</name>
</gene>
<keyword evidence="7 8" id="KW-0012">Acyltransferase</keyword>
<comment type="pathway">
    <text evidence="8">Protein modification; lipoprotein biosynthesis (N-acyl transfer).</text>
</comment>
<evidence type="ECO:0000256" key="6">
    <source>
        <dbReference type="ARBA" id="ARBA00023136"/>
    </source>
</evidence>
<keyword evidence="12" id="KW-1185">Reference proteome</keyword>
<feature type="transmembrane region" description="Helical" evidence="8">
    <location>
        <begin position="12"/>
        <end position="29"/>
    </location>
</feature>
<dbReference type="EMBL" id="JACGWW010000001">
    <property type="protein sequence ID" value="MBA8812959.1"/>
    <property type="molecule type" value="Genomic_DNA"/>
</dbReference>
<evidence type="ECO:0000256" key="2">
    <source>
        <dbReference type="ARBA" id="ARBA00022475"/>
    </source>
</evidence>
<keyword evidence="6 8" id="KW-0472">Membrane</keyword>
<dbReference type="InterPro" id="IPR045378">
    <property type="entry name" value="LNT_N"/>
</dbReference>
<feature type="transmembrane region" description="Helical" evidence="8">
    <location>
        <begin position="165"/>
        <end position="188"/>
    </location>
</feature>
<reference evidence="10 12" key="1">
    <citation type="submission" date="2019-07" db="EMBL/GenBank/DDBJ databases">
        <title>Whole genome shotgun sequence of Frigoribacterium faeni NBRC 103066.</title>
        <authorList>
            <person name="Hosoyama A."/>
            <person name="Uohara A."/>
            <person name="Ohji S."/>
            <person name="Ichikawa N."/>
        </authorList>
    </citation>
    <scope>NUCLEOTIDE SEQUENCE [LARGE SCALE GENOMIC DNA]</scope>
    <source>
        <strain evidence="10 12">NBRC 103066</strain>
    </source>
</reference>
<dbReference type="Proteomes" id="UP000321154">
    <property type="component" value="Unassembled WGS sequence"/>
</dbReference>
<dbReference type="SUPFAM" id="SSF56317">
    <property type="entry name" value="Carbon-nitrogen hydrolase"/>
    <property type="match status" value="1"/>
</dbReference>
<feature type="transmembrane region" description="Helical" evidence="8">
    <location>
        <begin position="200"/>
        <end position="219"/>
    </location>
</feature>
<reference evidence="11 13" key="2">
    <citation type="submission" date="2020-07" db="EMBL/GenBank/DDBJ databases">
        <title>Sequencing the genomes of 1000 actinobacteria strains.</title>
        <authorList>
            <person name="Klenk H.-P."/>
        </authorList>
    </citation>
    <scope>NUCLEOTIDE SEQUENCE [LARGE SCALE GENOMIC DNA]</scope>
    <source>
        <strain evidence="11 13">DSM 10309</strain>
    </source>
</reference>
<protein>
    <recommendedName>
        <fullName evidence="8">Apolipoprotein N-acyltransferase</fullName>
        <shortName evidence="8">ALP N-acyltransferase</shortName>
        <ecNumber evidence="8">2.3.1.269</ecNumber>
    </recommendedName>
</protein>
<keyword evidence="2 8" id="KW-1003">Cell membrane</keyword>
<dbReference type="Pfam" id="PF00795">
    <property type="entry name" value="CN_hydrolase"/>
    <property type="match status" value="1"/>
</dbReference>
<dbReference type="AlphaFoldDB" id="A0A7W3JHP0"/>
<evidence type="ECO:0000256" key="8">
    <source>
        <dbReference type="HAMAP-Rule" id="MF_01148"/>
    </source>
</evidence>
<dbReference type="EMBL" id="BJUV01000002">
    <property type="protein sequence ID" value="GEK81999.1"/>
    <property type="molecule type" value="Genomic_DNA"/>
</dbReference>
<dbReference type="NCBIfam" id="TIGR00546">
    <property type="entry name" value="lnt"/>
    <property type="match status" value="1"/>
</dbReference>
<dbReference type="UniPathway" id="UPA00666"/>
<evidence type="ECO:0000256" key="1">
    <source>
        <dbReference type="ARBA" id="ARBA00004651"/>
    </source>
</evidence>
<dbReference type="EC" id="2.3.1.269" evidence="8"/>
<dbReference type="PANTHER" id="PTHR38686:SF1">
    <property type="entry name" value="APOLIPOPROTEIN N-ACYLTRANSFERASE"/>
    <property type="match status" value="1"/>
</dbReference>
<feature type="transmembrane region" description="Helical" evidence="8">
    <location>
        <begin position="494"/>
        <end position="511"/>
    </location>
</feature>
<comment type="caution">
    <text evidence="11">The sequence shown here is derived from an EMBL/GenBank/DDBJ whole genome shotgun (WGS) entry which is preliminary data.</text>
</comment>
<keyword evidence="3 8" id="KW-0808">Transferase</keyword>
<dbReference type="HAMAP" id="MF_01148">
    <property type="entry name" value="Lnt"/>
    <property type="match status" value="1"/>
</dbReference>
<feature type="transmembrane region" description="Helical" evidence="8">
    <location>
        <begin position="123"/>
        <end position="145"/>
    </location>
</feature>
<dbReference type="GO" id="GO:0042158">
    <property type="term" value="P:lipoprotein biosynthetic process"/>
    <property type="evidence" value="ECO:0007669"/>
    <property type="project" value="UniProtKB-UniRule"/>
</dbReference>
<comment type="function">
    <text evidence="8">Catalyzes the phospholipid dependent N-acylation of the N-terminal cysteine of apolipoprotein, the last step in lipoprotein maturation.</text>
</comment>
<dbReference type="InterPro" id="IPR003010">
    <property type="entry name" value="C-N_Hydrolase"/>
</dbReference>
<dbReference type="Gene3D" id="3.60.110.10">
    <property type="entry name" value="Carbon-nitrogen hydrolase"/>
    <property type="match status" value="1"/>
</dbReference>
<dbReference type="Pfam" id="PF20154">
    <property type="entry name" value="LNT_N"/>
    <property type="match status" value="1"/>
</dbReference>
<sequence>MPTRVTEFRLPLWSALIVALGAGPVLDAGFPDGDVWPLTFVGIGFVLLALRGRRAGGAFLVGLVAGLSFYLLHIQWATLFLGIVPWAALSTLEALFFAGGAVLLTLAYRWVPRVWPGTLGRALLLPVVVAGLWTLREFVAGNWPYGGFAWGRVALSQSESPFGGLVAYLGISGLSFLMVAIVAALIELAMLSTVRGSTRLLAGATVVAAALAVPAWPTFTDGTATIAGVQGNGKAGYFDSADRAYGDLTDAQVLAMQGVDPTANDLDLVVWPEGGSDRDPTRDEFGRYVFDAITQGYGAPLLSGVITQSDDGETTYNSSILWDDGEVQGQYDKKHPVPFGEYVPDRAFWRPFAPDLIDLIARDYTPGTRDEAIDVGDFVAGISICFDIVDDQLITNMMDQGAQVIIAQTNNADFGSRPGQTDENEQQLAIAKMRAIETARSVVNVSTVASTRVIDAHGDVVDGTADYEAGTMVTEVDLGTGTTPAVVASRAIELFVAFFGLAMLIMSRLFLGRRRAHDDENGPVTTLRGADGAVLVR</sequence>
<feature type="transmembrane region" description="Helical" evidence="8">
    <location>
        <begin position="35"/>
        <end position="52"/>
    </location>
</feature>
<evidence type="ECO:0000256" key="5">
    <source>
        <dbReference type="ARBA" id="ARBA00022989"/>
    </source>
</evidence>
<evidence type="ECO:0000259" key="9">
    <source>
        <dbReference type="PROSITE" id="PS50263"/>
    </source>
</evidence>
<dbReference type="GO" id="GO:0005886">
    <property type="term" value="C:plasma membrane"/>
    <property type="evidence" value="ECO:0007669"/>
    <property type="project" value="UniProtKB-SubCell"/>
</dbReference>
<dbReference type="InterPro" id="IPR004563">
    <property type="entry name" value="Apolipo_AcylTrfase"/>
</dbReference>
<keyword evidence="11" id="KW-0449">Lipoprotein</keyword>
<dbReference type="RefSeq" id="WP_244289640.1">
    <property type="nucleotide sequence ID" value="NZ_BAAAHR010000002.1"/>
</dbReference>
<evidence type="ECO:0000313" key="11">
    <source>
        <dbReference type="EMBL" id="MBA8812959.1"/>
    </source>
</evidence>
<name>A0A7W3JHP0_9MICO</name>
<comment type="similarity">
    <text evidence="8">Belongs to the CN hydrolase family. Apolipoprotein N-acyltransferase subfamily.</text>
</comment>
<dbReference type="CDD" id="cd07571">
    <property type="entry name" value="ALP_N-acyl_transferase"/>
    <property type="match status" value="1"/>
</dbReference>
<evidence type="ECO:0000313" key="10">
    <source>
        <dbReference type="EMBL" id="GEK81999.1"/>
    </source>
</evidence>
<comment type="catalytic activity">
    <reaction evidence="8">
        <text>N-terminal S-1,2-diacyl-sn-glyceryl-L-cysteinyl-[lipoprotein] + a glycerophospholipid = N-acyl-S-1,2-diacyl-sn-glyceryl-L-cysteinyl-[lipoprotein] + a 2-acyl-sn-glycero-3-phospholipid + H(+)</text>
        <dbReference type="Rhea" id="RHEA:48228"/>
        <dbReference type="Rhea" id="RHEA-COMP:14681"/>
        <dbReference type="Rhea" id="RHEA-COMP:14684"/>
        <dbReference type="ChEBI" id="CHEBI:15378"/>
        <dbReference type="ChEBI" id="CHEBI:136912"/>
        <dbReference type="ChEBI" id="CHEBI:140656"/>
        <dbReference type="ChEBI" id="CHEBI:140657"/>
        <dbReference type="ChEBI" id="CHEBI:140660"/>
        <dbReference type="EC" id="2.3.1.269"/>
    </reaction>
</comment>
<evidence type="ECO:0000313" key="13">
    <source>
        <dbReference type="Proteomes" id="UP000522688"/>
    </source>
</evidence>
<evidence type="ECO:0000256" key="3">
    <source>
        <dbReference type="ARBA" id="ARBA00022679"/>
    </source>
</evidence>
<keyword evidence="4 8" id="KW-0812">Transmembrane</keyword>
<evidence type="ECO:0000256" key="4">
    <source>
        <dbReference type="ARBA" id="ARBA00022692"/>
    </source>
</evidence>
<feature type="domain" description="CN hydrolase" evidence="9">
    <location>
        <begin position="224"/>
        <end position="478"/>
    </location>
</feature>
<organism evidence="11 13">
    <name type="scientific">Frigoribacterium faeni</name>
    <dbReference type="NCBI Taxonomy" id="145483"/>
    <lineage>
        <taxon>Bacteria</taxon>
        <taxon>Bacillati</taxon>
        <taxon>Actinomycetota</taxon>
        <taxon>Actinomycetes</taxon>
        <taxon>Micrococcales</taxon>
        <taxon>Microbacteriaceae</taxon>
        <taxon>Frigoribacterium</taxon>
    </lineage>
</organism>
<keyword evidence="5 8" id="KW-1133">Transmembrane helix</keyword>
<dbReference type="PROSITE" id="PS50263">
    <property type="entry name" value="CN_HYDROLASE"/>
    <property type="match status" value="1"/>
</dbReference>
<feature type="transmembrane region" description="Helical" evidence="8">
    <location>
        <begin position="59"/>
        <end position="88"/>
    </location>
</feature>
<evidence type="ECO:0000313" key="12">
    <source>
        <dbReference type="Proteomes" id="UP000321154"/>
    </source>
</evidence>
<evidence type="ECO:0000256" key="7">
    <source>
        <dbReference type="ARBA" id="ARBA00023315"/>
    </source>
</evidence>
<dbReference type="InterPro" id="IPR036526">
    <property type="entry name" value="C-N_Hydrolase_sf"/>
</dbReference>
<dbReference type="Proteomes" id="UP000522688">
    <property type="component" value="Unassembled WGS sequence"/>
</dbReference>
<proteinExistence type="inferred from homology"/>
<feature type="transmembrane region" description="Helical" evidence="8">
    <location>
        <begin position="94"/>
        <end position="111"/>
    </location>
</feature>
<dbReference type="GO" id="GO:0016410">
    <property type="term" value="F:N-acyltransferase activity"/>
    <property type="evidence" value="ECO:0007669"/>
    <property type="project" value="UniProtKB-UniRule"/>
</dbReference>
<dbReference type="PANTHER" id="PTHR38686">
    <property type="entry name" value="APOLIPOPROTEIN N-ACYLTRANSFERASE"/>
    <property type="match status" value="1"/>
</dbReference>
<accession>A0A7W3JHP0</accession>
<comment type="subcellular location">
    <subcellularLocation>
        <location evidence="1 8">Cell membrane</location>
        <topology evidence="1 8">Multi-pass membrane protein</topology>
    </subcellularLocation>
</comment>